<comment type="caution">
    <text evidence="1">The sequence shown here is derived from an EMBL/GenBank/DDBJ whole genome shotgun (WGS) entry which is preliminary data.</text>
</comment>
<accession>A0ABW5G2T6</accession>
<organism evidence="1 2">
    <name type="scientific">Amycolatopsis pigmentata</name>
    <dbReference type="NCBI Taxonomy" id="450801"/>
    <lineage>
        <taxon>Bacteria</taxon>
        <taxon>Bacillati</taxon>
        <taxon>Actinomycetota</taxon>
        <taxon>Actinomycetes</taxon>
        <taxon>Pseudonocardiales</taxon>
        <taxon>Pseudonocardiaceae</taxon>
        <taxon>Amycolatopsis</taxon>
    </lineage>
</organism>
<sequence>MTSIEISTDDETVERVAAASWAASDGYITGIPWPPKGFRAEKERRRARAMLAVLTGQFPYVGQHVEWNYTEDEWKSGIVREVCGEHVHIVLLDNSQELTVERRHLSWGGREETDTTP</sequence>
<name>A0ABW5G2T6_9PSEU</name>
<protein>
    <recommendedName>
        <fullName evidence="3">Nuclear transport factor 2 family protein</fullName>
    </recommendedName>
</protein>
<dbReference type="EMBL" id="JBHUKR010000022">
    <property type="protein sequence ID" value="MFD2421628.1"/>
    <property type="molecule type" value="Genomic_DNA"/>
</dbReference>
<evidence type="ECO:0000313" key="2">
    <source>
        <dbReference type="Proteomes" id="UP001597417"/>
    </source>
</evidence>
<reference evidence="2" key="1">
    <citation type="journal article" date="2019" name="Int. J. Syst. Evol. Microbiol.">
        <title>The Global Catalogue of Microorganisms (GCM) 10K type strain sequencing project: providing services to taxonomists for standard genome sequencing and annotation.</title>
        <authorList>
            <consortium name="The Broad Institute Genomics Platform"/>
            <consortium name="The Broad Institute Genome Sequencing Center for Infectious Disease"/>
            <person name="Wu L."/>
            <person name="Ma J."/>
        </authorList>
    </citation>
    <scope>NUCLEOTIDE SEQUENCE [LARGE SCALE GENOMIC DNA]</scope>
    <source>
        <strain evidence="2">CGMCC 4.7645</strain>
    </source>
</reference>
<gene>
    <name evidence="1" type="ORF">ACFSXZ_35385</name>
</gene>
<dbReference type="Proteomes" id="UP001597417">
    <property type="component" value="Unassembled WGS sequence"/>
</dbReference>
<evidence type="ECO:0000313" key="1">
    <source>
        <dbReference type="EMBL" id="MFD2421628.1"/>
    </source>
</evidence>
<proteinExistence type="predicted"/>
<keyword evidence="2" id="KW-1185">Reference proteome</keyword>
<dbReference type="RefSeq" id="WP_378270318.1">
    <property type="nucleotide sequence ID" value="NZ_JBHUKR010000022.1"/>
</dbReference>
<evidence type="ECO:0008006" key="3">
    <source>
        <dbReference type="Google" id="ProtNLM"/>
    </source>
</evidence>